<evidence type="ECO:0000256" key="1">
    <source>
        <dbReference type="SAM" id="Phobius"/>
    </source>
</evidence>
<reference evidence="2 3" key="1">
    <citation type="submission" date="2024-01" db="EMBL/GenBank/DDBJ databases">
        <title>Genome insights into Plantactinospora sonchi sp. nov.</title>
        <authorList>
            <person name="Wang L."/>
        </authorList>
    </citation>
    <scope>NUCLEOTIDE SEQUENCE [LARGE SCALE GENOMIC DNA]</scope>
    <source>
        <strain evidence="2 3">NEAU-QY2</strain>
    </source>
</reference>
<dbReference type="EMBL" id="JAZGQK010000002">
    <property type="protein sequence ID" value="MEE6257367.1"/>
    <property type="molecule type" value="Genomic_DNA"/>
</dbReference>
<feature type="transmembrane region" description="Helical" evidence="1">
    <location>
        <begin position="179"/>
        <end position="203"/>
    </location>
</feature>
<gene>
    <name evidence="2" type="ORF">V1633_02550</name>
</gene>
<feature type="transmembrane region" description="Helical" evidence="1">
    <location>
        <begin position="107"/>
        <end position="130"/>
    </location>
</feature>
<evidence type="ECO:0000313" key="3">
    <source>
        <dbReference type="Proteomes" id="UP001332243"/>
    </source>
</evidence>
<dbReference type="PANTHER" id="PTHR37305">
    <property type="entry name" value="INTEGRAL MEMBRANE PROTEIN-RELATED"/>
    <property type="match status" value="1"/>
</dbReference>
<feature type="transmembrane region" description="Helical" evidence="1">
    <location>
        <begin position="150"/>
        <end position="172"/>
    </location>
</feature>
<organism evidence="2 3">
    <name type="scientific">Plantactinospora sonchi</name>
    <dbReference type="NCBI Taxonomy" id="1544735"/>
    <lineage>
        <taxon>Bacteria</taxon>
        <taxon>Bacillati</taxon>
        <taxon>Actinomycetota</taxon>
        <taxon>Actinomycetes</taxon>
        <taxon>Micromonosporales</taxon>
        <taxon>Micromonosporaceae</taxon>
        <taxon>Plantactinospora</taxon>
    </lineage>
</organism>
<keyword evidence="1" id="KW-1133">Transmembrane helix</keyword>
<dbReference type="RefSeq" id="WP_331212482.1">
    <property type="nucleotide sequence ID" value="NZ_JAZGQK010000002.1"/>
</dbReference>
<keyword evidence="1" id="KW-0812">Transmembrane</keyword>
<accession>A0ABU7RLJ3</accession>
<feature type="transmembrane region" description="Helical" evidence="1">
    <location>
        <begin position="239"/>
        <end position="259"/>
    </location>
</feature>
<keyword evidence="3" id="KW-1185">Reference proteome</keyword>
<proteinExistence type="predicted"/>
<protein>
    <submittedName>
        <fullName evidence="2">ABC transporter permease</fullName>
    </submittedName>
</protein>
<sequence>MMIRLIDAEFRRLLATRLWAVALVVAVLTGGVLVGLLTLLGPENLDQPMPGLDTAAGVQGVVGLIGYTVFVPVVLGTLAVTSEYRHRTIDVTFLFAPRRWRVLLAKLVAYTGYGLAYGLTLTATGAAVLLTGAAARDLTLGLPTGTVLELFGRLALTLAVHMLIGVGIGALLRNQAAALAAVLGYFYLLEPLLVLVPGAGWFYPFLPAGATAALTGFSYVLDAAAVELGDTPVRLMSPLLGGVLLAGYATVAALLAVALPMRRDVT</sequence>
<evidence type="ECO:0000313" key="2">
    <source>
        <dbReference type="EMBL" id="MEE6257367.1"/>
    </source>
</evidence>
<dbReference type="PANTHER" id="PTHR37305:SF1">
    <property type="entry name" value="MEMBRANE PROTEIN"/>
    <property type="match status" value="1"/>
</dbReference>
<feature type="transmembrane region" description="Helical" evidence="1">
    <location>
        <begin position="20"/>
        <end position="40"/>
    </location>
</feature>
<comment type="caution">
    <text evidence="2">The sequence shown here is derived from an EMBL/GenBank/DDBJ whole genome shotgun (WGS) entry which is preliminary data.</text>
</comment>
<keyword evidence="1" id="KW-0472">Membrane</keyword>
<name>A0ABU7RLJ3_9ACTN</name>
<dbReference type="Proteomes" id="UP001332243">
    <property type="component" value="Unassembled WGS sequence"/>
</dbReference>
<feature type="transmembrane region" description="Helical" evidence="1">
    <location>
        <begin position="60"/>
        <end position="80"/>
    </location>
</feature>